<feature type="transmembrane region" description="Helical" evidence="1">
    <location>
        <begin position="26"/>
        <end position="48"/>
    </location>
</feature>
<reference evidence="3" key="1">
    <citation type="submission" date="2016-11" db="UniProtKB">
        <authorList>
            <consortium name="WormBaseParasite"/>
        </authorList>
    </citation>
    <scope>IDENTIFICATION</scope>
</reference>
<dbReference type="GO" id="GO:0016020">
    <property type="term" value="C:membrane"/>
    <property type="evidence" value="ECO:0007669"/>
    <property type="project" value="InterPro"/>
</dbReference>
<organism evidence="2 3">
    <name type="scientific">Steinernema glaseri</name>
    <dbReference type="NCBI Taxonomy" id="37863"/>
    <lineage>
        <taxon>Eukaryota</taxon>
        <taxon>Metazoa</taxon>
        <taxon>Ecdysozoa</taxon>
        <taxon>Nematoda</taxon>
        <taxon>Chromadorea</taxon>
        <taxon>Rhabditida</taxon>
        <taxon>Tylenchina</taxon>
        <taxon>Panagrolaimomorpha</taxon>
        <taxon>Strongyloidoidea</taxon>
        <taxon>Steinernematidae</taxon>
        <taxon>Steinernema</taxon>
    </lineage>
</organism>
<dbReference type="AlphaFoldDB" id="A0A1I8A205"/>
<keyword evidence="1" id="KW-1133">Transmembrane helix</keyword>
<keyword evidence="1" id="KW-0472">Membrane</keyword>
<proteinExistence type="predicted"/>
<protein>
    <submittedName>
        <fullName evidence="3">MARVEL domain-containing protein</fullName>
    </submittedName>
</protein>
<dbReference type="Proteomes" id="UP000095287">
    <property type="component" value="Unplaced"/>
</dbReference>
<dbReference type="WBParaSite" id="L893_g31880.t1">
    <property type="protein sequence ID" value="L893_g31880.t1"/>
    <property type="gene ID" value="L893_g31880"/>
</dbReference>
<name>A0A1I8A205_9BILA</name>
<dbReference type="Pfam" id="PF07062">
    <property type="entry name" value="Clc-like"/>
    <property type="match status" value="1"/>
</dbReference>
<keyword evidence="2" id="KW-1185">Reference proteome</keyword>
<sequence>MACTTAALVAALLAHFKKFARRSATVVLMTSLSFGFILYVIGLSVFMINAEMLESRYLIGVSNVFEKSYGYSFFLACFGCMTILFSLLAAIYDTTTVFFAKDDEPDEAMATEEFGMLGHRYAPQHYAPQDFQQLPYPQGSDKYYAGSQYEGSVTTFNTAPPTQGGEFQQTTRTFLSY</sequence>
<evidence type="ECO:0000256" key="1">
    <source>
        <dbReference type="SAM" id="Phobius"/>
    </source>
</evidence>
<accession>A0A1I8A205</accession>
<feature type="transmembrane region" description="Helical" evidence="1">
    <location>
        <begin position="69"/>
        <end position="92"/>
    </location>
</feature>
<dbReference type="InterPro" id="IPR010761">
    <property type="entry name" value="Clc_prot-like"/>
</dbReference>
<evidence type="ECO:0000313" key="3">
    <source>
        <dbReference type="WBParaSite" id="L893_g31880.t1"/>
    </source>
</evidence>
<evidence type="ECO:0000313" key="2">
    <source>
        <dbReference type="Proteomes" id="UP000095287"/>
    </source>
</evidence>
<keyword evidence="1" id="KW-0812">Transmembrane</keyword>